<dbReference type="PANTHER" id="PTHR10102">
    <property type="entry name" value="DNA-DIRECTED RNA POLYMERASE, MITOCHONDRIAL"/>
    <property type="match status" value="1"/>
</dbReference>
<evidence type="ECO:0000256" key="2">
    <source>
        <dbReference type="ARBA" id="ARBA00012418"/>
    </source>
</evidence>
<keyword evidence="7 9" id="KW-0804">Transcription</keyword>
<dbReference type="WBParaSite" id="SMUV_0000565901-mRNA-1">
    <property type="protein sequence ID" value="SMUV_0000565901-mRNA-1"/>
    <property type="gene ID" value="SMUV_0000565901"/>
</dbReference>
<dbReference type="Pfam" id="PF14700">
    <property type="entry name" value="RPOL_N"/>
    <property type="match status" value="1"/>
</dbReference>
<dbReference type="Gene3D" id="1.10.1320.10">
    <property type="entry name" value="DNA-directed RNA polymerase, N-terminal domain"/>
    <property type="match status" value="1"/>
</dbReference>
<reference evidence="12" key="1">
    <citation type="submission" date="2017-02" db="UniProtKB">
        <authorList>
            <consortium name="WormBaseParasite"/>
        </authorList>
    </citation>
    <scope>IDENTIFICATION</scope>
</reference>
<keyword evidence="5 9" id="KW-0548">Nucleotidyltransferase</keyword>
<evidence type="ECO:0000313" key="12">
    <source>
        <dbReference type="WBParaSite" id="SMUV_0000565901-mRNA-1"/>
    </source>
</evidence>
<dbReference type="Gene3D" id="1.10.287.280">
    <property type="match status" value="1"/>
</dbReference>
<dbReference type="SMART" id="SM01311">
    <property type="entry name" value="RPOL_N"/>
    <property type="match status" value="1"/>
</dbReference>
<evidence type="ECO:0000256" key="8">
    <source>
        <dbReference type="ARBA" id="ARBA00048552"/>
    </source>
</evidence>
<protein>
    <recommendedName>
        <fullName evidence="2 9">DNA-directed RNA polymerase</fullName>
        <ecNumber evidence="2 9">2.7.7.6</ecNumber>
    </recommendedName>
</protein>
<evidence type="ECO:0000256" key="9">
    <source>
        <dbReference type="RuleBase" id="RU003805"/>
    </source>
</evidence>
<keyword evidence="11" id="KW-1185">Reference proteome</keyword>
<dbReference type="AlphaFoldDB" id="A0A0N5AM58"/>
<dbReference type="SUPFAM" id="SSF56672">
    <property type="entry name" value="DNA/RNA polymerases"/>
    <property type="match status" value="1"/>
</dbReference>
<accession>A0A0N5AM58</accession>
<comment type="function">
    <text evidence="9">DNA-dependent RNA polymerase catalyzes the transcription of DNA into RNA using the four ribonucleoside triphosphates as substrates.</text>
</comment>
<dbReference type="GO" id="GO:0003899">
    <property type="term" value="F:DNA-directed RNA polymerase activity"/>
    <property type="evidence" value="ECO:0007669"/>
    <property type="project" value="UniProtKB-EC"/>
</dbReference>
<proteinExistence type="inferred from homology"/>
<dbReference type="InterPro" id="IPR046950">
    <property type="entry name" value="DNA-dir_Rpol_C_phage-type"/>
</dbReference>
<dbReference type="InterPro" id="IPR029262">
    <property type="entry name" value="RPOL_N"/>
</dbReference>
<dbReference type="Gene3D" id="1.10.150.20">
    <property type="entry name" value="5' to 3' exonuclease, C-terminal subdomain"/>
    <property type="match status" value="1"/>
</dbReference>
<evidence type="ECO:0000256" key="5">
    <source>
        <dbReference type="ARBA" id="ARBA00022695"/>
    </source>
</evidence>
<dbReference type="FunFam" id="1.10.287.280:FF:000001">
    <property type="entry name" value="DNA-directed RNA polymerase"/>
    <property type="match status" value="1"/>
</dbReference>
<comment type="similarity">
    <text evidence="1 9">Belongs to the phage and mitochondrial RNA polymerase family.</text>
</comment>
<dbReference type="InterPro" id="IPR043502">
    <property type="entry name" value="DNA/RNA_pol_sf"/>
</dbReference>
<name>A0A0N5AM58_9BILA</name>
<dbReference type="PROSITE" id="PS00900">
    <property type="entry name" value="RNA_POL_PHAGE_1"/>
    <property type="match status" value="1"/>
</dbReference>
<feature type="domain" description="DNA-directed RNA polymerase N-terminal" evidence="10">
    <location>
        <begin position="265"/>
        <end position="568"/>
    </location>
</feature>
<evidence type="ECO:0000256" key="3">
    <source>
        <dbReference type="ARBA" id="ARBA00022478"/>
    </source>
</evidence>
<evidence type="ECO:0000313" key="11">
    <source>
        <dbReference type="Proteomes" id="UP000046393"/>
    </source>
</evidence>
<keyword evidence="4 9" id="KW-0808">Transferase</keyword>
<keyword evidence="3 9" id="KW-0240">DNA-directed RNA polymerase</keyword>
<dbReference type="PROSITE" id="PS00489">
    <property type="entry name" value="RNA_POL_PHAGE_2"/>
    <property type="match status" value="1"/>
</dbReference>
<sequence>MKRNIHDDLEIRNKSLKKSKVSKIERWEEEILTRLSAEYKERRLNYWNKVSRATAVGELIRYAVNDQYASLVSFGMGLAAAENTGNTAFKGDDEFFAVVLLLAARGLSNYSTTVPCDEAAAISLFYSIAALLEKISLYGQKTCSAALIVLDRMEKWSDLRPVDERSNDIDQVLENLRRVLKPKLKNWYLEKDRMFINEEDEKIIEAKLSDMYGSRERPSMKKVNLKYMDRTNLVSELNFPSTPHDYKGSPFNCGYSEGDYAKKFNQQQEIEELHLLRLRNFCRNSKLMTAEKLIEQWKWKENIEKLLLKKIKELKLYALRAYLEKLDVAKCASLIYSAVVTACSSGQKFIVYSQLVHSLGVPVLDYYYDGFVKKLGINRAKIVEKIFLRYAMYFNNDEIARKFTVREWWIDCCFHAGVNPELNPPFSNWNSEIRSEFGDFFLSVVMEACYFPNPKHGSKSTMLPAFCVRDVSLEEESAAFDGDRFNLIKMVQIDSTLMDLINILRLFYVPPRPWLDNGKGGPSYNKSELILRPLEEYKLFDINVEVTKRLHTSSQARPVFDALNDLGSTPWKINKATLSVLKEVFSMTEDTSKEKFLSTLSVPLSAATVSVPNFIQTFGKGVKVDEINKEDWIKFSKAAYEKQKRKYELNSLWYWMMYRIAVADSWKDEILYFPHNMDFRGRVYPISPYLSHMGDDINRSLLLFAKGKPLGDDGLKWLKIHCVNLTGKKKRESINARLAYADEMLPKILDSANSPLKGQQWWLESDEPWQTLAACIELRNALKYASPEQYISHLPIHQDGTCNGLQHYAALGRDSEGAKEVNVLPSEKPSDVYSGVAQRVEIKRSNDEINAVSDVQKVALSLRKALPDPVPRKLIKQTVMTTVYGVTMYGAVQQIKRQLKALGVDKEESPVFARYLAEKTFLSLDEAFASSMKIKDWFRNCAATISREFLLPVEWTTPLGLPVIQPYVKMEIKHGKLIFVPFTVKQVNAFPPNFVHSLDSTHMMLTALHCRWQGLTFAAVHDCYWTHACTVDIMNQICRKQFVRLHKQPLVEQCGKNFISKYLNNKVGRLMSRQKYMDLKEIFTPHLAFGDLDIEQVHKSVYFFS</sequence>
<evidence type="ECO:0000256" key="7">
    <source>
        <dbReference type="ARBA" id="ARBA00023163"/>
    </source>
</evidence>
<dbReference type="Pfam" id="PF00940">
    <property type="entry name" value="RNA_pol"/>
    <property type="match status" value="1"/>
</dbReference>
<dbReference type="STRING" id="451379.A0A0N5AM58"/>
<evidence type="ECO:0000256" key="1">
    <source>
        <dbReference type="ARBA" id="ARBA00009493"/>
    </source>
</evidence>
<dbReference type="GO" id="GO:0034245">
    <property type="term" value="C:mitochondrial DNA-directed RNA polymerase complex"/>
    <property type="evidence" value="ECO:0007669"/>
    <property type="project" value="TreeGrafter"/>
</dbReference>
<keyword evidence="6" id="KW-0809">Transit peptide</keyword>
<organism evidence="11 12">
    <name type="scientific">Syphacia muris</name>
    <dbReference type="NCBI Taxonomy" id="451379"/>
    <lineage>
        <taxon>Eukaryota</taxon>
        <taxon>Metazoa</taxon>
        <taxon>Ecdysozoa</taxon>
        <taxon>Nematoda</taxon>
        <taxon>Chromadorea</taxon>
        <taxon>Rhabditida</taxon>
        <taxon>Spirurina</taxon>
        <taxon>Oxyuridomorpha</taxon>
        <taxon>Oxyuroidea</taxon>
        <taxon>Oxyuridae</taxon>
        <taxon>Syphacia</taxon>
    </lineage>
</organism>
<dbReference type="PANTHER" id="PTHR10102:SF0">
    <property type="entry name" value="DNA-DIRECTED RNA POLYMERASE, MITOCHONDRIAL"/>
    <property type="match status" value="1"/>
</dbReference>
<dbReference type="EC" id="2.7.7.6" evidence="2 9"/>
<evidence type="ECO:0000256" key="4">
    <source>
        <dbReference type="ARBA" id="ARBA00022679"/>
    </source>
</evidence>
<evidence type="ECO:0000259" key="10">
    <source>
        <dbReference type="SMART" id="SM01311"/>
    </source>
</evidence>
<comment type="catalytic activity">
    <reaction evidence="8 9">
        <text>RNA(n) + a ribonucleoside 5'-triphosphate = RNA(n+1) + diphosphate</text>
        <dbReference type="Rhea" id="RHEA:21248"/>
        <dbReference type="Rhea" id="RHEA-COMP:14527"/>
        <dbReference type="Rhea" id="RHEA-COMP:17342"/>
        <dbReference type="ChEBI" id="CHEBI:33019"/>
        <dbReference type="ChEBI" id="CHEBI:61557"/>
        <dbReference type="ChEBI" id="CHEBI:140395"/>
        <dbReference type="EC" id="2.7.7.6"/>
    </reaction>
</comment>
<dbReference type="GO" id="GO:0006390">
    <property type="term" value="P:mitochondrial transcription"/>
    <property type="evidence" value="ECO:0007669"/>
    <property type="project" value="TreeGrafter"/>
</dbReference>
<dbReference type="GO" id="GO:0001018">
    <property type="term" value="F:mitochondrial promoter sequence-specific DNA binding"/>
    <property type="evidence" value="ECO:0007669"/>
    <property type="project" value="TreeGrafter"/>
</dbReference>
<dbReference type="InterPro" id="IPR002092">
    <property type="entry name" value="DNA-dir_Rpol_phage-type"/>
</dbReference>
<dbReference type="InterPro" id="IPR037159">
    <property type="entry name" value="RNA_POL_N_sf"/>
</dbReference>
<evidence type="ECO:0000256" key="6">
    <source>
        <dbReference type="ARBA" id="ARBA00022946"/>
    </source>
</evidence>
<dbReference type="Proteomes" id="UP000046393">
    <property type="component" value="Unplaced"/>
</dbReference>